<dbReference type="AlphaFoldDB" id="A0A0A7PHU8"/>
<dbReference type="InterPro" id="IPR006312">
    <property type="entry name" value="TatA/E"/>
</dbReference>
<evidence type="ECO:0000256" key="9">
    <source>
        <dbReference type="ARBA" id="ARBA00023136"/>
    </source>
</evidence>
<evidence type="ECO:0000256" key="7">
    <source>
        <dbReference type="ARBA" id="ARBA00022989"/>
    </source>
</evidence>
<dbReference type="Gene3D" id="1.20.5.3310">
    <property type="match status" value="1"/>
</dbReference>
<keyword evidence="9 10" id="KW-0472">Membrane</keyword>
<feature type="region of interest" description="Disordered" evidence="11">
    <location>
        <begin position="42"/>
        <end position="77"/>
    </location>
</feature>
<keyword evidence="3 10" id="KW-1003">Cell membrane</keyword>
<dbReference type="GO" id="GO:0033281">
    <property type="term" value="C:TAT protein transport complex"/>
    <property type="evidence" value="ECO:0007669"/>
    <property type="project" value="UniProtKB-UniRule"/>
</dbReference>
<evidence type="ECO:0000313" key="13">
    <source>
        <dbReference type="Proteomes" id="UP000030907"/>
    </source>
</evidence>
<feature type="compositionally biased region" description="Polar residues" evidence="11">
    <location>
        <begin position="66"/>
        <end position="77"/>
    </location>
</feature>
<sequence length="77" mass="8370">MGSFSIWHWLVVGILVLLLFGKGRFSDMMGDVAKGIKSFKKGMSEDDVPPAAPKHIEGQRAPDLSATPTPTAETENR</sequence>
<name>A0A0A7PHU8_9SPHN</name>
<feature type="transmembrane region" description="Helical" evidence="10">
    <location>
        <begin position="6"/>
        <end position="25"/>
    </location>
</feature>
<keyword evidence="13" id="KW-1185">Reference proteome</keyword>
<accession>A0A0A7PHU8</accession>
<keyword evidence="2 10" id="KW-0813">Transport</keyword>
<protein>
    <recommendedName>
        <fullName evidence="10">Sec-independent protein translocase protein TatA</fullName>
    </recommendedName>
</protein>
<gene>
    <name evidence="10" type="primary">tatA</name>
    <name evidence="12" type="ORF">SKP52_09415</name>
</gene>
<dbReference type="OrthoDB" id="7161179at2"/>
<dbReference type="NCBIfam" id="NF001940">
    <property type="entry name" value="PRK00720.1"/>
    <property type="match status" value="1"/>
</dbReference>
<evidence type="ECO:0000256" key="1">
    <source>
        <dbReference type="ARBA" id="ARBA00004162"/>
    </source>
</evidence>
<proteinExistence type="inferred from homology"/>
<reference evidence="12 13" key="1">
    <citation type="journal article" date="2015" name="Int. J. Syst. Evol. Microbiol.">
        <title>Description of Sphingopyxis fribergensis sp. nov. - a soil bacterium with the ability to degrade styrene and phenylacetic acid.</title>
        <authorList>
            <person name="Oelschlagel M."/>
            <person name="Ruckert C."/>
            <person name="Kalinowski J."/>
            <person name="Schmidt G."/>
            <person name="Schlomann M."/>
            <person name="Tischler D."/>
        </authorList>
    </citation>
    <scope>NUCLEOTIDE SEQUENCE [LARGE SCALE GENOMIC DNA]</scope>
    <source>
        <strain evidence="12 13">Kp5.2</strain>
    </source>
</reference>
<keyword evidence="6 10" id="KW-0653">Protein transport</keyword>
<dbReference type="HAMAP" id="MF_00236">
    <property type="entry name" value="TatA_E"/>
    <property type="match status" value="1"/>
</dbReference>
<dbReference type="PANTHER" id="PTHR42982:SF1">
    <property type="entry name" value="SEC-INDEPENDENT PROTEIN TRANSLOCASE PROTEIN TATA"/>
    <property type="match status" value="1"/>
</dbReference>
<evidence type="ECO:0000256" key="5">
    <source>
        <dbReference type="ARBA" id="ARBA00022692"/>
    </source>
</evidence>
<dbReference type="HOGENOM" id="CLU_086034_5_0_5"/>
<keyword evidence="7 10" id="KW-1133">Transmembrane helix</keyword>
<organism evidence="12 13">
    <name type="scientific">Sphingopyxis fribergensis</name>
    <dbReference type="NCBI Taxonomy" id="1515612"/>
    <lineage>
        <taxon>Bacteria</taxon>
        <taxon>Pseudomonadati</taxon>
        <taxon>Pseudomonadota</taxon>
        <taxon>Alphaproteobacteria</taxon>
        <taxon>Sphingomonadales</taxon>
        <taxon>Sphingomonadaceae</taxon>
        <taxon>Sphingopyxis</taxon>
    </lineage>
</organism>
<evidence type="ECO:0000256" key="2">
    <source>
        <dbReference type="ARBA" id="ARBA00022448"/>
    </source>
</evidence>
<comment type="subunit">
    <text evidence="10">The Tat system comprises two distinct complexes: a TatABC complex, containing multiple copies of TatA, TatB and TatC subunits, and a separate TatA complex, containing only TatA subunits. Substrates initially bind to the TatABC complex, which probably triggers association of the separate TatA complex to form the active translocon.</text>
</comment>
<dbReference type="PANTHER" id="PTHR42982">
    <property type="entry name" value="SEC-INDEPENDENT PROTEIN TRANSLOCASE PROTEIN TATA"/>
    <property type="match status" value="1"/>
</dbReference>
<dbReference type="Proteomes" id="UP000030907">
    <property type="component" value="Chromosome"/>
</dbReference>
<evidence type="ECO:0000256" key="6">
    <source>
        <dbReference type="ARBA" id="ARBA00022927"/>
    </source>
</evidence>
<comment type="similarity">
    <text evidence="10">Belongs to the TatA/E family.</text>
</comment>
<keyword evidence="5 10" id="KW-0812">Transmembrane</keyword>
<dbReference type="STRING" id="1515612.SKP52_09415"/>
<keyword evidence="4" id="KW-0997">Cell inner membrane</keyword>
<dbReference type="NCBIfam" id="TIGR01411">
    <property type="entry name" value="tatAE"/>
    <property type="match status" value="1"/>
</dbReference>
<dbReference type="RefSeq" id="WP_039574221.1">
    <property type="nucleotide sequence ID" value="NZ_CP009122.1"/>
</dbReference>
<dbReference type="Pfam" id="PF02416">
    <property type="entry name" value="TatA_B_E"/>
    <property type="match status" value="1"/>
</dbReference>
<evidence type="ECO:0000256" key="8">
    <source>
        <dbReference type="ARBA" id="ARBA00023010"/>
    </source>
</evidence>
<comment type="function">
    <text evidence="10">Part of the twin-arginine translocation (Tat) system that transports large folded proteins containing a characteristic twin-arginine motif in their signal peptide across membranes. TatA could form the protein-conducting channel of the Tat system.</text>
</comment>
<keyword evidence="8 10" id="KW-0811">Translocation</keyword>
<dbReference type="KEGG" id="sphk:SKP52_09415"/>
<dbReference type="GO" id="GO:0008320">
    <property type="term" value="F:protein transmembrane transporter activity"/>
    <property type="evidence" value="ECO:0007669"/>
    <property type="project" value="UniProtKB-UniRule"/>
</dbReference>
<evidence type="ECO:0000256" key="10">
    <source>
        <dbReference type="HAMAP-Rule" id="MF_00236"/>
    </source>
</evidence>
<dbReference type="GO" id="GO:0043953">
    <property type="term" value="P:protein transport by the Tat complex"/>
    <property type="evidence" value="ECO:0007669"/>
    <property type="project" value="UniProtKB-UniRule"/>
</dbReference>
<dbReference type="InterPro" id="IPR003369">
    <property type="entry name" value="TatA/B/E"/>
</dbReference>
<evidence type="ECO:0000256" key="11">
    <source>
        <dbReference type="SAM" id="MobiDB-lite"/>
    </source>
</evidence>
<evidence type="ECO:0000313" key="12">
    <source>
        <dbReference type="EMBL" id="AJA08793.1"/>
    </source>
</evidence>
<dbReference type="EMBL" id="CP009122">
    <property type="protein sequence ID" value="AJA08793.1"/>
    <property type="molecule type" value="Genomic_DNA"/>
</dbReference>
<evidence type="ECO:0000256" key="3">
    <source>
        <dbReference type="ARBA" id="ARBA00022475"/>
    </source>
</evidence>
<comment type="subcellular location">
    <subcellularLocation>
        <location evidence="1 10">Cell membrane</location>
        <topology evidence="1 10">Single-pass membrane protein</topology>
    </subcellularLocation>
</comment>
<evidence type="ECO:0000256" key="4">
    <source>
        <dbReference type="ARBA" id="ARBA00022519"/>
    </source>
</evidence>